<evidence type="ECO:0000313" key="3">
    <source>
        <dbReference type="Proteomes" id="UP000712600"/>
    </source>
</evidence>
<protein>
    <submittedName>
        <fullName evidence="2">Uncharacterized protein</fullName>
    </submittedName>
</protein>
<reference evidence="2" key="1">
    <citation type="submission" date="2019-12" db="EMBL/GenBank/DDBJ databases">
        <title>Genome sequencing and annotation of Brassica cretica.</title>
        <authorList>
            <person name="Studholme D.J."/>
            <person name="Sarris P."/>
        </authorList>
    </citation>
    <scope>NUCLEOTIDE SEQUENCE</scope>
    <source>
        <strain evidence="2">PFS-109/04</strain>
        <tissue evidence="2">Leaf</tissue>
    </source>
</reference>
<name>A0A8S9N4C2_BRACR</name>
<evidence type="ECO:0000313" key="2">
    <source>
        <dbReference type="EMBL" id="KAF3499774.1"/>
    </source>
</evidence>
<accession>A0A8S9N4C2</accession>
<dbReference type="AlphaFoldDB" id="A0A8S9N4C2"/>
<dbReference type="EMBL" id="QGKX02001621">
    <property type="protein sequence ID" value="KAF3499774.1"/>
    <property type="molecule type" value="Genomic_DNA"/>
</dbReference>
<gene>
    <name evidence="2" type="ORF">F2Q69_00041704</name>
</gene>
<evidence type="ECO:0000256" key="1">
    <source>
        <dbReference type="SAM" id="Phobius"/>
    </source>
</evidence>
<sequence length="153" mass="17581">MQDNQSYKLEEALLLEQEKNLILELFNLLRSITTASSLTLELVGKLGVMRTTSFRFSYYDDLMEIGVWRCAPHINILEWFFRWVRPPSYLRGLVLMGIVDLSGAILTTGAFVKKVIIQEYLRFVVLFPREKTVMCFVNRCDMVLGANMLGGCS</sequence>
<dbReference type="Proteomes" id="UP000712600">
    <property type="component" value="Unassembled WGS sequence"/>
</dbReference>
<organism evidence="2 3">
    <name type="scientific">Brassica cretica</name>
    <name type="common">Mustard</name>
    <dbReference type="NCBI Taxonomy" id="69181"/>
    <lineage>
        <taxon>Eukaryota</taxon>
        <taxon>Viridiplantae</taxon>
        <taxon>Streptophyta</taxon>
        <taxon>Embryophyta</taxon>
        <taxon>Tracheophyta</taxon>
        <taxon>Spermatophyta</taxon>
        <taxon>Magnoliopsida</taxon>
        <taxon>eudicotyledons</taxon>
        <taxon>Gunneridae</taxon>
        <taxon>Pentapetalae</taxon>
        <taxon>rosids</taxon>
        <taxon>malvids</taxon>
        <taxon>Brassicales</taxon>
        <taxon>Brassicaceae</taxon>
        <taxon>Brassiceae</taxon>
        <taxon>Brassica</taxon>
    </lineage>
</organism>
<keyword evidence="1" id="KW-0812">Transmembrane</keyword>
<keyword evidence="1" id="KW-0472">Membrane</keyword>
<proteinExistence type="predicted"/>
<keyword evidence="1" id="KW-1133">Transmembrane helix</keyword>
<comment type="caution">
    <text evidence="2">The sequence shown here is derived from an EMBL/GenBank/DDBJ whole genome shotgun (WGS) entry which is preliminary data.</text>
</comment>
<feature type="transmembrane region" description="Helical" evidence="1">
    <location>
        <begin position="89"/>
        <end position="112"/>
    </location>
</feature>